<dbReference type="SUPFAM" id="SSF56281">
    <property type="entry name" value="Metallo-hydrolase/oxidoreductase"/>
    <property type="match status" value="1"/>
</dbReference>
<evidence type="ECO:0000313" key="2">
    <source>
        <dbReference type="EMBL" id="OGE80189.1"/>
    </source>
</evidence>
<gene>
    <name evidence="2" type="ORF">A2660_02565</name>
</gene>
<dbReference type="EMBL" id="MFEJ01000019">
    <property type="protein sequence ID" value="OGE80189.1"/>
    <property type="molecule type" value="Genomic_DNA"/>
</dbReference>
<accession>A0A1F5NR96</accession>
<dbReference type="Proteomes" id="UP000176233">
    <property type="component" value="Unassembled WGS sequence"/>
</dbReference>
<comment type="caution">
    <text evidence="2">The sequence shown here is derived from an EMBL/GenBank/DDBJ whole genome shotgun (WGS) entry which is preliminary data.</text>
</comment>
<evidence type="ECO:0000259" key="1">
    <source>
        <dbReference type="SMART" id="SM00849"/>
    </source>
</evidence>
<protein>
    <recommendedName>
        <fullName evidence="1">Metallo-beta-lactamase domain-containing protein</fullName>
    </recommendedName>
</protein>
<sequence>MKITKLGHCCLIIEEAGVKILTDPGIYSTAQNDVTDIDCIVITHEHGDHLHLDSIKTILSRNPNIKIISNSAVGAILEKEGIGFDLVEHGQEKQIGDMLIEGHGTKHAEIFEEYGQVLNTGYFFNNRLFYPGDALYNPQRPVEILAFPTPGSWSNTKESINYVFDLKPKKCFPVHDGMFKTTSFLYNTFNLLIPKRSIEVILPELGKSFEV</sequence>
<dbReference type="PANTHER" id="PTHR43546">
    <property type="entry name" value="UPF0173 METAL-DEPENDENT HYDROLASE MJ1163-RELATED"/>
    <property type="match status" value="1"/>
</dbReference>
<feature type="domain" description="Metallo-beta-lactamase" evidence="1">
    <location>
        <begin position="7"/>
        <end position="175"/>
    </location>
</feature>
<dbReference type="InterPro" id="IPR001279">
    <property type="entry name" value="Metallo-B-lactamas"/>
</dbReference>
<dbReference type="SMART" id="SM00849">
    <property type="entry name" value="Lactamase_B"/>
    <property type="match status" value="1"/>
</dbReference>
<dbReference type="AlphaFoldDB" id="A0A1F5NR96"/>
<dbReference type="PANTHER" id="PTHR43546:SF3">
    <property type="entry name" value="UPF0173 METAL-DEPENDENT HYDROLASE MJ1163"/>
    <property type="match status" value="1"/>
</dbReference>
<dbReference type="Gene3D" id="3.60.15.10">
    <property type="entry name" value="Ribonuclease Z/Hydroxyacylglutathione hydrolase-like"/>
    <property type="match status" value="1"/>
</dbReference>
<dbReference type="InterPro" id="IPR050114">
    <property type="entry name" value="UPF0173_UPF0282_UlaG_hydrolase"/>
</dbReference>
<dbReference type="Pfam" id="PF13483">
    <property type="entry name" value="Lactamase_B_3"/>
    <property type="match status" value="1"/>
</dbReference>
<reference evidence="2 3" key="1">
    <citation type="journal article" date="2016" name="Nat. Commun.">
        <title>Thousands of microbial genomes shed light on interconnected biogeochemical processes in an aquifer system.</title>
        <authorList>
            <person name="Anantharaman K."/>
            <person name="Brown C.T."/>
            <person name="Hug L.A."/>
            <person name="Sharon I."/>
            <person name="Castelle C.J."/>
            <person name="Probst A.J."/>
            <person name="Thomas B.C."/>
            <person name="Singh A."/>
            <person name="Wilkins M.J."/>
            <person name="Karaoz U."/>
            <person name="Brodie E.L."/>
            <person name="Williams K.H."/>
            <person name="Hubbard S.S."/>
            <person name="Banfield J.F."/>
        </authorList>
    </citation>
    <scope>NUCLEOTIDE SEQUENCE [LARGE SCALE GENOMIC DNA]</scope>
</reference>
<proteinExistence type="predicted"/>
<evidence type="ECO:0000313" key="3">
    <source>
        <dbReference type="Proteomes" id="UP000176233"/>
    </source>
</evidence>
<name>A0A1F5NR96_9BACT</name>
<organism evidence="2 3">
    <name type="scientific">Candidatus Doudnabacteria bacterium RIFCSPHIGHO2_01_FULL_45_18</name>
    <dbReference type="NCBI Taxonomy" id="1817823"/>
    <lineage>
        <taxon>Bacteria</taxon>
        <taxon>Candidatus Doudnaibacteriota</taxon>
    </lineage>
</organism>
<dbReference type="InterPro" id="IPR036866">
    <property type="entry name" value="RibonucZ/Hydroxyglut_hydro"/>
</dbReference>